<sequence length="129" mass="13108">MAALQTAVKAASAEGLPLQRMVVALTATGEGRLPPVVRAAATMLQSQVSAVVNVPFDPHVRNHGMAEATRLSRRTTEAGAALVAALLASAQRSWGDPLPPAPVPAALSAAPADLRPARPAQPAPEGVLT</sequence>
<feature type="region of interest" description="Disordered" evidence="1">
    <location>
        <begin position="94"/>
        <end position="129"/>
    </location>
</feature>
<dbReference type="Proteomes" id="UP000516428">
    <property type="component" value="Plasmid unnamed2"/>
</dbReference>
<accession>A0A7H1BLD1</accession>
<evidence type="ECO:0000256" key="1">
    <source>
        <dbReference type="SAM" id="MobiDB-lite"/>
    </source>
</evidence>
<dbReference type="EMBL" id="CP061283">
    <property type="protein sequence ID" value="QNS09536.1"/>
    <property type="molecule type" value="Genomic_DNA"/>
</dbReference>
<feature type="compositionally biased region" description="Low complexity" evidence="1">
    <location>
        <begin position="104"/>
        <end position="129"/>
    </location>
</feature>
<protein>
    <submittedName>
        <fullName evidence="2">Uncharacterized protein</fullName>
    </submittedName>
</protein>
<keyword evidence="2" id="KW-0614">Plasmid</keyword>
<proteinExistence type="predicted"/>
<dbReference type="AlphaFoldDB" id="A0A7H1BLD1"/>
<name>A0A7H1BLD1_9ACTN</name>
<keyword evidence="3" id="KW-1185">Reference proteome</keyword>
<geneLocation type="plasmid" evidence="2 3">
    <name>unnamed2</name>
</geneLocation>
<organism evidence="2 3">
    <name type="scientific">Streptomyces xanthii</name>
    <dbReference type="NCBI Taxonomy" id="2768069"/>
    <lineage>
        <taxon>Bacteria</taxon>
        <taxon>Bacillati</taxon>
        <taxon>Actinomycetota</taxon>
        <taxon>Actinomycetes</taxon>
        <taxon>Kitasatosporales</taxon>
        <taxon>Streptomycetaceae</taxon>
        <taxon>Streptomyces</taxon>
    </lineage>
</organism>
<reference evidence="2 3" key="1">
    <citation type="submission" date="2020-09" db="EMBL/GenBank/DDBJ databases">
        <title>A novel species.</title>
        <authorList>
            <person name="Gao J."/>
        </authorList>
    </citation>
    <scope>NUCLEOTIDE SEQUENCE [LARGE SCALE GENOMIC DNA]</scope>
    <source>
        <strain evidence="2 3">CRXT-Y-14</strain>
        <plasmid evidence="2 3">unnamed2</plasmid>
    </source>
</reference>
<dbReference type="KEGG" id="sxn:IAG42_37665"/>
<gene>
    <name evidence="2" type="ORF">IAG42_37665</name>
</gene>
<evidence type="ECO:0000313" key="3">
    <source>
        <dbReference type="Proteomes" id="UP000516428"/>
    </source>
</evidence>
<evidence type="ECO:0000313" key="2">
    <source>
        <dbReference type="EMBL" id="QNS09536.1"/>
    </source>
</evidence>